<reference evidence="2" key="1">
    <citation type="submission" date="2022-05" db="EMBL/GenBank/DDBJ databases">
        <title>Jatrophihabitans sp. SB3-54 whole genome sequence.</title>
        <authorList>
            <person name="Suh M.K."/>
            <person name="Eom M.K."/>
            <person name="Kim J.S."/>
            <person name="Kim H.S."/>
            <person name="Do H.E."/>
            <person name="Shin Y.K."/>
            <person name="Lee J.-S."/>
        </authorList>
    </citation>
    <scope>NUCLEOTIDE SEQUENCE</scope>
    <source>
        <strain evidence="2">SB3-54</strain>
    </source>
</reference>
<evidence type="ECO:0000256" key="1">
    <source>
        <dbReference type="SAM" id="MobiDB-lite"/>
    </source>
</evidence>
<dbReference type="Proteomes" id="UP001164693">
    <property type="component" value="Chromosome"/>
</dbReference>
<keyword evidence="3" id="KW-1185">Reference proteome</keyword>
<dbReference type="RefSeq" id="WP_269441832.1">
    <property type="nucleotide sequence ID" value="NZ_CP097463.1"/>
</dbReference>
<name>A0ABY7JTG8_9ACTN</name>
<evidence type="ECO:0000313" key="2">
    <source>
        <dbReference type="EMBL" id="WAX55325.1"/>
    </source>
</evidence>
<protein>
    <submittedName>
        <fullName evidence="2">DUF6191 domain-containing protein</fullName>
    </submittedName>
</protein>
<dbReference type="InterPro" id="IPR045684">
    <property type="entry name" value="DUF6191"/>
</dbReference>
<evidence type="ECO:0000313" key="3">
    <source>
        <dbReference type="Proteomes" id="UP001164693"/>
    </source>
</evidence>
<accession>A0ABY7JTG8</accession>
<feature type="region of interest" description="Disordered" evidence="1">
    <location>
        <begin position="1"/>
        <end position="105"/>
    </location>
</feature>
<sequence length="124" mass="13120">MTQWGLDTLFNPAKRHMDEEKRRLQSTREEVGDSSGGKRIDLESGKVRIRRDDRGVPREEEDSAAELVDGAAAAAAEDAAAEDTAPEHSAPDATAAGAVEPGSPVTIAGSAAERAAARRRRAAK</sequence>
<dbReference type="EMBL" id="CP097463">
    <property type="protein sequence ID" value="WAX55325.1"/>
    <property type="molecule type" value="Genomic_DNA"/>
</dbReference>
<dbReference type="Pfam" id="PF19690">
    <property type="entry name" value="DUF6191"/>
    <property type="match status" value="1"/>
</dbReference>
<feature type="compositionally biased region" description="Low complexity" evidence="1">
    <location>
        <begin position="65"/>
        <end position="78"/>
    </location>
</feature>
<feature type="compositionally biased region" description="Basic and acidic residues" evidence="1">
    <location>
        <begin position="15"/>
        <end position="58"/>
    </location>
</feature>
<gene>
    <name evidence="2" type="ORF">M6B22_12285</name>
</gene>
<proteinExistence type="predicted"/>
<organism evidence="2 3">
    <name type="scientific">Jatrophihabitans cynanchi</name>
    <dbReference type="NCBI Taxonomy" id="2944128"/>
    <lineage>
        <taxon>Bacteria</taxon>
        <taxon>Bacillati</taxon>
        <taxon>Actinomycetota</taxon>
        <taxon>Actinomycetes</taxon>
        <taxon>Jatrophihabitantales</taxon>
        <taxon>Jatrophihabitantaceae</taxon>
        <taxon>Jatrophihabitans</taxon>
    </lineage>
</organism>